<dbReference type="Proteomes" id="UP000629468">
    <property type="component" value="Unassembled WGS sequence"/>
</dbReference>
<dbReference type="AlphaFoldDB" id="A0A8H7C128"/>
<protein>
    <recommendedName>
        <fullName evidence="3">F-box domain-containing protein</fullName>
    </recommendedName>
</protein>
<organism evidence="1 2">
    <name type="scientific">Agaricus bisporus var. burnettii</name>
    <dbReference type="NCBI Taxonomy" id="192524"/>
    <lineage>
        <taxon>Eukaryota</taxon>
        <taxon>Fungi</taxon>
        <taxon>Dikarya</taxon>
        <taxon>Basidiomycota</taxon>
        <taxon>Agaricomycotina</taxon>
        <taxon>Agaricomycetes</taxon>
        <taxon>Agaricomycetidae</taxon>
        <taxon>Agaricales</taxon>
        <taxon>Agaricineae</taxon>
        <taxon>Agaricaceae</taxon>
        <taxon>Agaricus</taxon>
    </lineage>
</organism>
<dbReference type="SUPFAM" id="SSF52047">
    <property type="entry name" value="RNI-like"/>
    <property type="match status" value="1"/>
</dbReference>
<proteinExistence type="predicted"/>
<evidence type="ECO:0000313" key="1">
    <source>
        <dbReference type="EMBL" id="KAF7759649.1"/>
    </source>
</evidence>
<gene>
    <name evidence="1" type="ORF">Agabi119p4_11344</name>
</gene>
<evidence type="ECO:0000313" key="2">
    <source>
        <dbReference type="Proteomes" id="UP000629468"/>
    </source>
</evidence>
<dbReference type="EMBL" id="JABXXO010000016">
    <property type="protein sequence ID" value="KAF7759649.1"/>
    <property type="molecule type" value="Genomic_DNA"/>
</dbReference>
<evidence type="ECO:0008006" key="3">
    <source>
        <dbReference type="Google" id="ProtNLM"/>
    </source>
</evidence>
<accession>A0A8H7C128</accession>
<reference evidence="1 2" key="1">
    <citation type="journal article" name="Sci. Rep.">
        <title>Telomere-to-telomere assembled and centromere annotated genomes of the two main subspecies of the button mushroom Agaricus bisporus reveal especially polymorphic chromosome ends.</title>
        <authorList>
            <person name="Sonnenberg A.S.M."/>
            <person name="Sedaghat-Telgerd N."/>
            <person name="Lavrijssen B."/>
            <person name="Ohm R.A."/>
            <person name="Hendrickx P.M."/>
            <person name="Scholtmeijer K."/>
            <person name="Baars J.J.P."/>
            <person name="van Peer A."/>
        </authorList>
    </citation>
    <scope>NUCLEOTIDE SEQUENCE [LARGE SCALE GENOMIC DNA]</scope>
    <source>
        <strain evidence="1 2">H119_p4</strain>
    </source>
</reference>
<name>A0A8H7C128_AGABI</name>
<sequence>MLYSANSEASADSTSSSIYLAAHGRGCAISEQPEMEVPEIRVPRSSISRSYDTYNGGLVLPVEIIETIVDNVASTRDLKACALLCTFIRYRCQSRLFRHLTLNCDLNARAFKEGGLVYTAAHDRNTADGILHLIKSLNVTNRYGVREIPGGEEMVDFLLGQFVRKLGAIEKLEIFGSGLEWNYGEFVNGMVEMLQFPSLKELKLSNLEAFPMPLILWGHHLTRLELERVTFRQTVFFGLQRSPIAPSLQELKMDNNMRGLTLLGLHFLSDSISRSTFTGLKKLALEFRDRKHDEPSKMNSLLTTCESSLENLSLFLPHEAYVQAQFYTDSIALSRLVRLRSFTTRLFIVTCNGYLDQIRLIIFHRFGDRGDDDAPESSGWKELDLVLARLTGLREVSMIVCCTQCTPRQIEGHWNVYDLPIARSSGVNLRRRFTNNITSTLELED</sequence>
<comment type="caution">
    <text evidence="1">The sequence shown here is derived from an EMBL/GenBank/DDBJ whole genome shotgun (WGS) entry which is preliminary data.</text>
</comment>